<evidence type="ECO:0000313" key="2">
    <source>
        <dbReference type="EMBL" id="CAL1614125.1"/>
    </source>
</evidence>
<evidence type="ECO:0000256" key="1">
    <source>
        <dbReference type="SAM" id="MobiDB-lite"/>
    </source>
</evidence>
<dbReference type="Proteomes" id="UP001497482">
    <property type="component" value="Chromosome 8"/>
</dbReference>
<keyword evidence="3" id="KW-1185">Reference proteome</keyword>
<feature type="region of interest" description="Disordered" evidence="1">
    <location>
        <begin position="38"/>
        <end position="106"/>
    </location>
</feature>
<gene>
    <name evidence="2" type="ORF">KC01_LOCUS40204</name>
</gene>
<name>A0AAV2MLD7_KNICA</name>
<protein>
    <submittedName>
        <fullName evidence="2">Uncharacterized protein</fullName>
    </submittedName>
</protein>
<reference evidence="2 3" key="1">
    <citation type="submission" date="2024-04" db="EMBL/GenBank/DDBJ databases">
        <authorList>
            <person name="Waldvogel A.-M."/>
            <person name="Schoenle A."/>
        </authorList>
    </citation>
    <scope>NUCLEOTIDE SEQUENCE [LARGE SCALE GENOMIC DNA]</scope>
</reference>
<feature type="compositionally biased region" description="Basic and acidic residues" evidence="1">
    <location>
        <begin position="40"/>
        <end position="52"/>
    </location>
</feature>
<feature type="compositionally biased region" description="Basic and acidic residues" evidence="1">
    <location>
        <begin position="78"/>
        <end position="106"/>
    </location>
</feature>
<sequence length="106" mass="11543">MSLPFLFVVFRVSRFSGENVERSVSAVRVKFWEVVGESSRSVDPDASRESRRAAGGGGGGVVVVDSPLCNPSSGGTKAQERRNTRGGVRSEEPVRKSRFEVSRQEL</sequence>
<accession>A0AAV2MLD7</accession>
<evidence type="ECO:0000313" key="3">
    <source>
        <dbReference type="Proteomes" id="UP001497482"/>
    </source>
</evidence>
<proteinExistence type="predicted"/>
<dbReference type="AlphaFoldDB" id="A0AAV2MLD7"/>
<organism evidence="2 3">
    <name type="scientific">Knipowitschia caucasica</name>
    <name type="common">Caucasian dwarf goby</name>
    <name type="synonym">Pomatoschistus caucasicus</name>
    <dbReference type="NCBI Taxonomy" id="637954"/>
    <lineage>
        <taxon>Eukaryota</taxon>
        <taxon>Metazoa</taxon>
        <taxon>Chordata</taxon>
        <taxon>Craniata</taxon>
        <taxon>Vertebrata</taxon>
        <taxon>Euteleostomi</taxon>
        <taxon>Actinopterygii</taxon>
        <taxon>Neopterygii</taxon>
        <taxon>Teleostei</taxon>
        <taxon>Neoteleostei</taxon>
        <taxon>Acanthomorphata</taxon>
        <taxon>Gobiaria</taxon>
        <taxon>Gobiiformes</taxon>
        <taxon>Gobioidei</taxon>
        <taxon>Gobiidae</taxon>
        <taxon>Gobiinae</taxon>
        <taxon>Knipowitschia</taxon>
    </lineage>
</organism>
<dbReference type="EMBL" id="OZ035830">
    <property type="protein sequence ID" value="CAL1614125.1"/>
    <property type="molecule type" value="Genomic_DNA"/>
</dbReference>